<evidence type="ECO:0000313" key="2">
    <source>
        <dbReference type="Proteomes" id="UP000283314"/>
    </source>
</evidence>
<name>A0A415LI87_9FIRM</name>
<organism evidence="1 2">
    <name type="scientific">Eubacterium ventriosum</name>
    <dbReference type="NCBI Taxonomy" id="39496"/>
    <lineage>
        <taxon>Bacteria</taxon>
        <taxon>Bacillati</taxon>
        <taxon>Bacillota</taxon>
        <taxon>Clostridia</taxon>
        <taxon>Eubacteriales</taxon>
        <taxon>Eubacteriaceae</taxon>
        <taxon>Eubacterium</taxon>
    </lineage>
</organism>
<sequence>MNTKGSAKKNAQVKKVDPKVQLERDLKSCMRCKYFYGHNSGCLKNEKCVKRMSRREKEILEEKKKSKCYGCPYGKDRSYCFPCMRDLIGK</sequence>
<comment type="caution">
    <text evidence="1">The sequence shown here is derived from an EMBL/GenBank/DDBJ whole genome shotgun (WGS) entry which is preliminary data.</text>
</comment>
<gene>
    <name evidence="1" type="ORF">DW018_00365</name>
</gene>
<evidence type="ECO:0000313" key="1">
    <source>
        <dbReference type="EMBL" id="RHL48259.1"/>
    </source>
</evidence>
<proteinExistence type="predicted"/>
<dbReference type="EMBL" id="QROT01000001">
    <property type="protein sequence ID" value="RHL48259.1"/>
    <property type="molecule type" value="Genomic_DNA"/>
</dbReference>
<dbReference type="Proteomes" id="UP000283314">
    <property type="component" value="Unassembled WGS sequence"/>
</dbReference>
<reference evidence="1 2" key="1">
    <citation type="submission" date="2018-08" db="EMBL/GenBank/DDBJ databases">
        <title>A genome reference for cultivated species of the human gut microbiota.</title>
        <authorList>
            <person name="Zou Y."/>
            <person name="Xue W."/>
            <person name="Luo G."/>
        </authorList>
    </citation>
    <scope>NUCLEOTIDE SEQUENCE [LARGE SCALE GENOMIC DNA]</scope>
    <source>
        <strain evidence="1 2">AF37-4</strain>
    </source>
</reference>
<protein>
    <submittedName>
        <fullName evidence="1">Uncharacterized protein</fullName>
    </submittedName>
</protein>
<dbReference type="AlphaFoldDB" id="A0A415LI87"/>
<accession>A0A415LI87</accession>